<dbReference type="AlphaFoldDB" id="A0A158Q8Y9"/>
<dbReference type="Proteomes" id="UP000050640">
    <property type="component" value="Unplaced"/>
</dbReference>
<evidence type="ECO:0000256" key="5">
    <source>
        <dbReference type="ARBA" id="ARBA00022737"/>
    </source>
</evidence>
<feature type="domain" description="Importin N-terminal" evidence="7">
    <location>
        <begin position="128"/>
        <end position="208"/>
    </location>
</feature>
<evidence type="ECO:0000256" key="6">
    <source>
        <dbReference type="ARBA" id="ARBA00022927"/>
    </source>
</evidence>
<dbReference type="Pfam" id="PF25574">
    <property type="entry name" value="TPR_IMB1"/>
    <property type="match status" value="1"/>
</dbReference>
<dbReference type="Pfam" id="PF13513">
    <property type="entry name" value="HEAT_EZ"/>
    <property type="match status" value="1"/>
</dbReference>
<accession>A0A158Q8Y9</accession>
<dbReference type="WBParaSite" id="EEL_0000915901-mRNA-1">
    <property type="protein sequence ID" value="EEL_0000915901-mRNA-1"/>
    <property type="gene ID" value="EEL_0000915901"/>
</dbReference>
<dbReference type="FunFam" id="1.25.10.10:FF:000027">
    <property type="entry name" value="Importin subunit beta-1"/>
    <property type="match status" value="1"/>
</dbReference>
<keyword evidence="3" id="KW-0813">Transport</keyword>
<dbReference type="Gene3D" id="1.25.10.10">
    <property type="entry name" value="Leucine-rich Repeat Variant"/>
    <property type="match status" value="1"/>
</dbReference>
<keyword evidence="6" id="KW-0653">Protein transport</keyword>
<evidence type="ECO:0000259" key="7">
    <source>
        <dbReference type="PROSITE" id="PS50166"/>
    </source>
</evidence>
<evidence type="ECO:0000313" key="8">
    <source>
        <dbReference type="Proteomes" id="UP000050640"/>
    </source>
</evidence>
<dbReference type="InterPro" id="IPR001494">
    <property type="entry name" value="Importin-beta_N"/>
</dbReference>
<evidence type="ECO:0000256" key="4">
    <source>
        <dbReference type="ARBA" id="ARBA00022490"/>
    </source>
</evidence>
<dbReference type="InterPro" id="IPR011989">
    <property type="entry name" value="ARM-like"/>
</dbReference>
<dbReference type="GO" id="GO:0031267">
    <property type="term" value="F:small GTPase binding"/>
    <property type="evidence" value="ECO:0007669"/>
    <property type="project" value="InterPro"/>
</dbReference>
<dbReference type="Pfam" id="PF03810">
    <property type="entry name" value="IBN_N"/>
    <property type="match status" value="1"/>
</dbReference>
<comment type="similarity">
    <text evidence="2">Belongs to the importin beta family. Importin beta-1 subfamily.</text>
</comment>
<keyword evidence="4" id="KW-0963">Cytoplasm</keyword>
<name>A0A158Q8Y9_9BILA</name>
<organism evidence="8 9">
    <name type="scientific">Elaeophora elaphi</name>
    <dbReference type="NCBI Taxonomy" id="1147741"/>
    <lineage>
        <taxon>Eukaryota</taxon>
        <taxon>Metazoa</taxon>
        <taxon>Ecdysozoa</taxon>
        <taxon>Nematoda</taxon>
        <taxon>Chromadorea</taxon>
        <taxon>Rhabditida</taxon>
        <taxon>Spirurina</taxon>
        <taxon>Spiruromorpha</taxon>
        <taxon>Filarioidea</taxon>
        <taxon>Onchocercidae</taxon>
        <taxon>Elaeophora</taxon>
    </lineage>
</organism>
<evidence type="ECO:0000256" key="1">
    <source>
        <dbReference type="ARBA" id="ARBA00004496"/>
    </source>
</evidence>
<dbReference type="PROSITE" id="PS50166">
    <property type="entry name" value="IMPORTIN_B_NT"/>
    <property type="match status" value="1"/>
</dbReference>
<dbReference type="PANTHER" id="PTHR10527">
    <property type="entry name" value="IMPORTIN BETA"/>
    <property type="match status" value="1"/>
</dbReference>
<comment type="subcellular location">
    <subcellularLocation>
        <location evidence="1">Cytoplasm</location>
    </subcellularLocation>
</comment>
<dbReference type="InterPro" id="IPR016024">
    <property type="entry name" value="ARM-type_fold"/>
</dbReference>
<protein>
    <submittedName>
        <fullName evidence="9">Importin N-terminal domain-containing protein</fullName>
    </submittedName>
</protein>
<dbReference type="InterPro" id="IPR040122">
    <property type="entry name" value="Importin_beta"/>
</dbReference>
<dbReference type="InterPro" id="IPR058584">
    <property type="entry name" value="IMB1_TNPO1-like_TPR"/>
</dbReference>
<evidence type="ECO:0000256" key="2">
    <source>
        <dbReference type="ARBA" id="ARBA00010907"/>
    </source>
</evidence>
<evidence type="ECO:0000256" key="3">
    <source>
        <dbReference type="ARBA" id="ARBA00022448"/>
    </source>
</evidence>
<keyword evidence="5" id="KW-0677">Repeat</keyword>
<keyword evidence="8" id="KW-1185">Reference proteome</keyword>
<dbReference type="GO" id="GO:0005737">
    <property type="term" value="C:cytoplasm"/>
    <property type="evidence" value="ECO:0007669"/>
    <property type="project" value="UniProtKB-SubCell"/>
</dbReference>
<dbReference type="STRING" id="1147741.A0A158Q8Y9"/>
<reference evidence="9" key="1">
    <citation type="submission" date="2016-04" db="UniProtKB">
        <authorList>
            <consortium name="WormBaseParasite"/>
        </authorList>
    </citation>
    <scope>IDENTIFICATION</scope>
</reference>
<proteinExistence type="inferred from homology"/>
<dbReference type="GO" id="GO:0006606">
    <property type="term" value="P:protein import into nucleus"/>
    <property type="evidence" value="ECO:0007669"/>
    <property type="project" value="InterPro"/>
</dbReference>
<evidence type="ECO:0000313" key="9">
    <source>
        <dbReference type="WBParaSite" id="EEL_0000915901-mRNA-1"/>
    </source>
</evidence>
<dbReference type="SMART" id="SM00913">
    <property type="entry name" value="IBN_N"/>
    <property type="match status" value="1"/>
</dbReference>
<sequence length="988" mass="109567">MLSTICNTAEETTDSGNNGYLQVFKVDKQESRGIITCIETAWDNSIFILFRTLRRINSVSSTSRLCGKLTIPTGEVVCCGGWVKWDWGSFYARESAEISCGVRRMAQEELLEVLQQTASLNPNDQTLALDYLRRACVTNFPEFTKQLSTVLATSSYSNFVRQAAGLQLKNVLVAKEDATKNEYLARWLALPIDVREFVKQNVVRTLGTEPFRPSIAAQCVAAIACVEIPSQMWPDVITHLKDSVIATNNSEILREASLEALGYICQDICGSLLERESNQILTAIVHGLRKDEPSNHIRLAAANAMLNSIEFTKHNFSRENERHMIMQVVCESSQCPETAVKVVGMQCLVRIMSLYYQFMEQYMDALFPISLNAMKSQINEVALQGIEFWSNVCEEEISLSVEAEEAREQGRAPENVSRHYARGALTHLIPILTETLAKQEESDDEDDWNPAKAAGVCIMLLAQCTGDSIVEPILPFIQQHLKNPSWRYREASIMAFGSILDGPNEAVLTQLVESALISIIGSLCDPQLQVRDTAAWCIGRVCDTCEEVVTRQEILAPMLPALSTALQQEPRVAANVCWAISSLAKAAFDMACRQGTDNSGQPETYILTSCFEGMVNELIKATDRPDAHVSNLRIAAYETLMELIKNSPKDCYPVVQNTTVIVLRKLEQLLNIENSLESLSDKSQLRDLESLLCATLQSVLRKMRPEDTPYIGDAIMQGLLQIMQRCAGKECGGVMEDALMAVSTLIEALGCQFATYLDVFKPFLVAGLQNHDEGQVCSAAIGVLVDLCRALEAALMPHLDEFMGLLFQIVQSNKIDRLVKPAVLSCFGDVALAIGPNFTRYYEYVMTMLVMALSTAKVEDPEDYDNVEYVEQLRESCVEAYAGIVQGMRTTQNNELQQLQDQIQNMLGLIELIATSNSPDSLIGAASGLLGDLVTSFGEQILPFVDNQNISTILTKGRRSKAAKTKSLALWATKEIRKLKTAKMENHS</sequence>
<dbReference type="SUPFAM" id="SSF48371">
    <property type="entry name" value="ARM repeat"/>
    <property type="match status" value="1"/>
</dbReference>